<dbReference type="EMBL" id="KK112983">
    <property type="protein sequence ID" value="KFM59006.1"/>
    <property type="molecule type" value="Genomic_DNA"/>
</dbReference>
<dbReference type="AlphaFoldDB" id="A0A087T1L7"/>
<reference evidence="2 3" key="1">
    <citation type="submission" date="2013-11" db="EMBL/GenBank/DDBJ databases">
        <title>Genome sequencing of Stegodyphus mimosarum.</title>
        <authorList>
            <person name="Bechsgaard J."/>
        </authorList>
    </citation>
    <scope>NUCLEOTIDE SEQUENCE [LARGE SCALE GENOMIC DNA]</scope>
</reference>
<name>A0A087T1L7_STEMI</name>
<organism evidence="2 3">
    <name type="scientific">Stegodyphus mimosarum</name>
    <name type="common">African social velvet spider</name>
    <dbReference type="NCBI Taxonomy" id="407821"/>
    <lineage>
        <taxon>Eukaryota</taxon>
        <taxon>Metazoa</taxon>
        <taxon>Ecdysozoa</taxon>
        <taxon>Arthropoda</taxon>
        <taxon>Chelicerata</taxon>
        <taxon>Arachnida</taxon>
        <taxon>Araneae</taxon>
        <taxon>Araneomorphae</taxon>
        <taxon>Entelegynae</taxon>
        <taxon>Eresoidea</taxon>
        <taxon>Eresidae</taxon>
        <taxon>Stegodyphus</taxon>
    </lineage>
</organism>
<feature type="region of interest" description="Disordered" evidence="1">
    <location>
        <begin position="1"/>
        <end position="127"/>
    </location>
</feature>
<sequence length="152" mass="16920">MAAVVQDHDAKVEDENEGVREDPNEDDAEDELSSKDPAKKKKKKKKKKKAPGPDVANDNSEDIENVTEKLERQIIEGEVNNRDADGEYDCKGENVEASKKKRKKKSKGGTTMKQTDPPSIPIKVLYPDGNYPVGEEVEYVSGVDGRTAKDRF</sequence>
<accession>A0A087T1L7</accession>
<feature type="compositionally biased region" description="Basic residues" evidence="1">
    <location>
        <begin position="38"/>
        <end position="50"/>
    </location>
</feature>
<gene>
    <name evidence="2" type="ORF">X975_23600</name>
</gene>
<evidence type="ECO:0000313" key="3">
    <source>
        <dbReference type="Proteomes" id="UP000054359"/>
    </source>
</evidence>
<proteinExistence type="predicted"/>
<keyword evidence="2" id="KW-0645">Protease</keyword>
<dbReference type="STRING" id="407821.A0A087T1L7"/>
<dbReference type="Proteomes" id="UP000054359">
    <property type="component" value="Unassembled WGS sequence"/>
</dbReference>
<keyword evidence="3" id="KW-1185">Reference proteome</keyword>
<feature type="compositionally biased region" description="Basic and acidic residues" evidence="1">
    <location>
        <begin position="1"/>
        <end position="22"/>
    </location>
</feature>
<feature type="compositionally biased region" description="Basic and acidic residues" evidence="1">
    <location>
        <begin position="66"/>
        <end position="98"/>
    </location>
</feature>
<keyword evidence="2" id="KW-0378">Hydrolase</keyword>
<protein>
    <submittedName>
        <fullName evidence="2">Methionine aminopeptidase 2</fullName>
    </submittedName>
</protein>
<evidence type="ECO:0000313" key="2">
    <source>
        <dbReference type="EMBL" id="KFM59006.1"/>
    </source>
</evidence>
<dbReference type="GO" id="GO:0004177">
    <property type="term" value="F:aminopeptidase activity"/>
    <property type="evidence" value="ECO:0007669"/>
    <property type="project" value="UniProtKB-KW"/>
</dbReference>
<keyword evidence="2" id="KW-0031">Aminopeptidase</keyword>
<evidence type="ECO:0000256" key="1">
    <source>
        <dbReference type="SAM" id="MobiDB-lite"/>
    </source>
</evidence>
<feature type="non-terminal residue" evidence="2">
    <location>
        <position position="152"/>
    </location>
</feature>